<accession>A0A0M8QFC0</accession>
<sequence length="74" mass="8296">MAYRYRCGECGFSTRWTTESEAEDLSVAHYADRHPRLVPGGSVEINRKNPEAVSCLPMIGITLLLLLIIASCRR</sequence>
<dbReference type="OrthoDB" id="3872738at2"/>
<protein>
    <submittedName>
        <fullName evidence="2">Uncharacterized protein</fullName>
    </submittedName>
</protein>
<keyword evidence="1" id="KW-0812">Transmembrane</keyword>
<keyword evidence="1" id="KW-1133">Transmembrane helix</keyword>
<proteinExistence type="predicted"/>
<gene>
    <name evidence="2" type="ORF">ADK41_26795</name>
</gene>
<dbReference type="EMBL" id="LGCN01000220">
    <property type="protein sequence ID" value="KOT33964.1"/>
    <property type="molecule type" value="Genomic_DNA"/>
</dbReference>
<dbReference type="AlphaFoldDB" id="A0A0M8QFC0"/>
<evidence type="ECO:0000256" key="1">
    <source>
        <dbReference type="SAM" id="Phobius"/>
    </source>
</evidence>
<comment type="caution">
    <text evidence="2">The sequence shown here is derived from an EMBL/GenBank/DDBJ whole genome shotgun (WGS) entry which is preliminary data.</text>
</comment>
<evidence type="ECO:0000313" key="2">
    <source>
        <dbReference type="EMBL" id="KOT33964.1"/>
    </source>
</evidence>
<keyword evidence="1" id="KW-0472">Membrane</keyword>
<keyword evidence="3" id="KW-1185">Reference proteome</keyword>
<feature type="transmembrane region" description="Helical" evidence="1">
    <location>
        <begin position="51"/>
        <end position="70"/>
    </location>
</feature>
<name>A0A0M8QFC0_9ACTN</name>
<organism evidence="2 3">
    <name type="scientific">Streptomyces caelestis</name>
    <dbReference type="NCBI Taxonomy" id="36816"/>
    <lineage>
        <taxon>Bacteria</taxon>
        <taxon>Bacillati</taxon>
        <taxon>Actinomycetota</taxon>
        <taxon>Actinomycetes</taxon>
        <taxon>Kitasatosporales</taxon>
        <taxon>Streptomycetaceae</taxon>
        <taxon>Streptomyces</taxon>
    </lineage>
</organism>
<dbReference type="RefSeq" id="WP_030834757.1">
    <property type="nucleotide sequence ID" value="NZ_LGCN01000220.1"/>
</dbReference>
<evidence type="ECO:0000313" key="3">
    <source>
        <dbReference type="Proteomes" id="UP000037773"/>
    </source>
</evidence>
<reference evidence="2 3" key="1">
    <citation type="submission" date="2015-07" db="EMBL/GenBank/DDBJ databases">
        <authorList>
            <person name="Noorani M."/>
        </authorList>
    </citation>
    <scope>NUCLEOTIDE SEQUENCE [LARGE SCALE GENOMIC DNA]</scope>
    <source>
        <strain evidence="2 3">NRRL B-24567</strain>
    </source>
</reference>
<dbReference type="Proteomes" id="UP000037773">
    <property type="component" value="Unassembled WGS sequence"/>
</dbReference>